<feature type="transmembrane region" description="Helical" evidence="1">
    <location>
        <begin position="150"/>
        <end position="178"/>
    </location>
</feature>
<evidence type="ECO:0008006" key="4">
    <source>
        <dbReference type="Google" id="ProtNLM"/>
    </source>
</evidence>
<feature type="transmembrane region" description="Helical" evidence="1">
    <location>
        <begin position="240"/>
        <end position="263"/>
    </location>
</feature>
<organism evidence="2 3">
    <name type="scientific">Terriglobus albidus</name>
    <dbReference type="NCBI Taxonomy" id="1592106"/>
    <lineage>
        <taxon>Bacteria</taxon>
        <taxon>Pseudomonadati</taxon>
        <taxon>Acidobacteriota</taxon>
        <taxon>Terriglobia</taxon>
        <taxon>Terriglobales</taxon>
        <taxon>Acidobacteriaceae</taxon>
        <taxon>Terriglobus</taxon>
    </lineage>
</organism>
<keyword evidence="1" id="KW-0812">Transmembrane</keyword>
<keyword evidence="3" id="KW-1185">Reference proteome</keyword>
<name>A0A5B9ECC2_9BACT</name>
<dbReference type="Proteomes" id="UP000321820">
    <property type="component" value="Chromosome"/>
</dbReference>
<keyword evidence="1" id="KW-1133">Transmembrane helix</keyword>
<feature type="transmembrane region" description="Helical" evidence="1">
    <location>
        <begin position="275"/>
        <end position="291"/>
    </location>
</feature>
<evidence type="ECO:0000313" key="3">
    <source>
        <dbReference type="Proteomes" id="UP000321820"/>
    </source>
</evidence>
<gene>
    <name evidence="2" type="ORF">FTW19_08970</name>
</gene>
<dbReference type="KEGG" id="talb:FTW19_08970"/>
<feature type="transmembrane region" description="Helical" evidence="1">
    <location>
        <begin position="190"/>
        <end position="212"/>
    </location>
</feature>
<sequence length="498" mass="56345">MLLVSSCFLIVCVVFFAIATIHWPLAGDASLMHYIAFLMDNGRVPYRDIADMNLPGAYSIDYAVMHVLGGGSLAWRSFDLGLTLAGALAMICISRPCGWYPGIFSGALLALIHGQDGIFEPGQRDFVIAVLLLIAYAAFFQAFRKNFPPWMFLFGLCVSMTGTIKPVFLPFGAVLLGCATIMRRTKCQPVSWFILWGAGGLFVPIVAMYSFLRVMHCTEEFFTVVRGLMPYHASLARKPLGFLLVHSISPLLPLATVWGCCLFSQWRQWKNWEGVTLLIGLFFGLGSYVIQGKGYSYHRYPFIALFLLVMAIDFQRCLTGNRWTRRLGWAGIAFGTLFVAPVSTLKASQYDWRNVEFSTMLQSDLRRLGGEELSGQVQCIDTVGGCFDVLYEMRLLQRDRFVYDEFLFAPARDESVINSREEFLAEIYEKPPRVVVITDDLFPSGPAGFQKLERWPQFASYLQANYRLCAEGTPLSDLRWWSRKQPPHSYRIFCSLRP</sequence>
<feature type="transmembrane region" description="Helical" evidence="1">
    <location>
        <begin position="297"/>
        <end position="315"/>
    </location>
</feature>
<evidence type="ECO:0000256" key="1">
    <source>
        <dbReference type="SAM" id="Phobius"/>
    </source>
</evidence>
<feature type="transmembrane region" description="Helical" evidence="1">
    <location>
        <begin position="98"/>
        <end position="114"/>
    </location>
</feature>
<reference evidence="2 3" key="1">
    <citation type="submission" date="2019-08" db="EMBL/GenBank/DDBJ databases">
        <title>Complete genome sequence of Terriglobus albidus strain ORNL.</title>
        <authorList>
            <person name="Podar M."/>
        </authorList>
    </citation>
    <scope>NUCLEOTIDE SEQUENCE [LARGE SCALE GENOMIC DNA]</scope>
    <source>
        <strain evidence="2 3">ORNL</strain>
    </source>
</reference>
<keyword evidence="1" id="KW-0472">Membrane</keyword>
<dbReference type="OrthoDB" id="108826at2"/>
<accession>A0A5B9ECC2</accession>
<dbReference type="EMBL" id="CP042806">
    <property type="protein sequence ID" value="QEE28111.1"/>
    <property type="molecule type" value="Genomic_DNA"/>
</dbReference>
<dbReference type="RefSeq" id="WP_147647303.1">
    <property type="nucleotide sequence ID" value="NZ_CP042806.1"/>
</dbReference>
<feature type="transmembrane region" description="Helical" evidence="1">
    <location>
        <begin position="126"/>
        <end position="144"/>
    </location>
</feature>
<proteinExistence type="predicted"/>
<feature type="transmembrane region" description="Helical" evidence="1">
    <location>
        <begin position="327"/>
        <end position="345"/>
    </location>
</feature>
<evidence type="ECO:0000313" key="2">
    <source>
        <dbReference type="EMBL" id="QEE28111.1"/>
    </source>
</evidence>
<dbReference type="AlphaFoldDB" id="A0A5B9ECC2"/>
<protein>
    <recommendedName>
        <fullName evidence="4">Glycosyltransferase RgtA/B/C/D-like domain-containing protein</fullName>
    </recommendedName>
</protein>